<sequence length="223" mass="25552">MDLNHIKDIFELINYISGILIAIFALIALQQLRIAKAQIIENKNTQKINVTRDTLKHTTSLIESFGKNIIPLMNVLNDEIDNKKISYFEDAKVIIDNNSFKIDSNAKKEDVSQLLKIVEPFINLMNSLESFSANLVTGIAFEKLAFQAYGATFVSTIKRLLPMILILSTDGKHFSFTLQLFILWHNRSEQEKLLKEKEILEKKIKETSEKSFYIKTVGIDDLL</sequence>
<reference evidence="2 3" key="1">
    <citation type="submission" date="2018-11" db="EMBL/GenBank/DDBJ databases">
        <title>Complete genome sequence of Leptospira kmetyi isolate LS 001/16 from soil sample associated with a leptospirosis patient in Kelantan.</title>
        <authorList>
            <person name="Muhammad Yusoff F."/>
            <person name="Muhammad Yusoff S."/>
            <person name="Ahmad M.N."/>
            <person name="Yusof N.Y."/>
            <person name="Aziah I."/>
        </authorList>
    </citation>
    <scope>NUCLEOTIDE SEQUENCE [LARGE SCALE GENOMIC DNA]</scope>
    <source>
        <strain evidence="2 3">LS 001/16</strain>
    </source>
</reference>
<evidence type="ECO:0000313" key="3">
    <source>
        <dbReference type="Proteomes" id="UP000276407"/>
    </source>
</evidence>
<evidence type="ECO:0000313" key="2">
    <source>
        <dbReference type="EMBL" id="AYV57713.1"/>
    </source>
</evidence>
<dbReference type="Proteomes" id="UP000276407">
    <property type="component" value="Chromosome 2"/>
</dbReference>
<gene>
    <name evidence="2" type="ORF">EFP84_18925</name>
</gene>
<proteinExistence type="predicted"/>
<dbReference type="EMBL" id="CP033615">
    <property type="protein sequence ID" value="AYV57713.1"/>
    <property type="molecule type" value="Genomic_DNA"/>
</dbReference>
<evidence type="ECO:0000256" key="1">
    <source>
        <dbReference type="SAM" id="Phobius"/>
    </source>
</evidence>
<organism evidence="2 3">
    <name type="scientific">Leptospira kmetyi</name>
    <dbReference type="NCBI Taxonomy" id="408139"/>
    <lineage>
        <taxon>Bacteria</taxon>
        <taxon>Pseudomonadati</taxon>
        <taxon>Spirochaetota</taxon>
        <taxon>Spirochaetia</taxon>
        <taxon>Leptospirales</taxon>
        <taxon>Leptospiraceae</taxon>
        <taxon>Leptospira</taxon>
    </lineage>
</organism>
<accession>A0AAD0XSD0</accession>
<name>A0AAD0XSD0_9LEPT</name>
<keyword evidence="1" id="KW-1133">Transmembrane helix</keyword>
<protein>
    <submittedName>
        <fullName evidence="2">Uncharacterized protein</fullName>
    </submittedName>
</protein>
<dbReference type="AlphaFoldDB" id="A0AAD0XSD0"/>
<keyword evidence="1" id="KW-0812">Transmembrane</keyword>
<dbReference type="RefSeq" id="WP_123180435.1">
    <property type="nucleotide sequence ID" value="NZ_CP033615.1"/>
</dbReference>
<dbReference type="KEGG" id="lkm:EFP84_18925"/>
<keyword evidence="1" id="KW-0472">Membrane</keyword>
<feature type="transmembrane region" description="Helical" evidence="1">
    <location>
        <begin position="12"/>
        <end position="29"/>
    </location>
</feature>